<evidence type="ECO:0000256" key="5">
    <source>
        <dbReference type="SAM" id="SignalP"/>
    </source>
</evidence>
<keyword evidence="2 4" id="KW-0472">Membrane</keyword>
<dbReference type="OrthoDB" id="9808250at2"/>
<comment type="similarity">
    <text evidence="4">Belongs to the BamE family.</text>
</comment>
<feature type="domain" description="Outer membrane protein assembly factor BamE" evidence="6">
    <location>
        <begin position="37"/>
        <end position="103"/>
    </location>
</feature>
<dbReference type="EMBL" id="CP035467">
    <property type="protein sequence ID" value="QCW82563.1"/>
    <property type="molecule type" value="Genomic_DNA"/>
</dbReference>
<feature type="chain" id="PRO_5021053987" description="Outer membrane protein assembly factor BamE" evidence="5">
    <location>
        <begin position="24"/>
        <end position="176"/>
    </location>
</feature>
<gene>
    <name evidence="4 7" type="primary">bamE</name>
    <name evidence="7" type="ORF">EQU24_10200</name>
</gene>
<accession>A0A4P9UPT1</accession>
<dbReference type="GO" id="GO:0030674">
    <property type="term" value="F:protein-macromolecule adaptor activity"/>
    <property type="evidence" value="ECO:0007669"/>
    <property type="project" value="TreeGrafter"/>
</dbReference>
<dbReference type="AlphaFoldDB" id="A0A4P9UPT1"/>
<name>A0A4P9UPT1_METBY</name>
<evidence type="ECO:0000313" key="8">
    <source>
        <dbReference type="Proteomes" id="UP000305881"/>
    </source>
</evidence>
<dbReference type="InterPro" id="IPR007450">
    <property type="entry name" value="BamE_dom"/>
</dbReference>
<dbReference type="GO" id="GO:0043165">
    <property type="term" value="P:Gram-negative-bacterium-type cell outer membrane assembly"/>
    <property type="evidence" value="ECO:0007669"/>
    <property type="project" value="UniProtKB-UniRule"/>
</dbReference>
<keyword evidence="4" id="KW-0449">Lipoprotein</keyword>
<keyword evidence="1 4" id="KW-0732">Signal</keyword>
<dbReference type="PROSITE" id="PS51257">
    <property type="entry name" value="PROKAR_LIPOPROTEIN"/>
    <property type="match status" value="1"/>
</dbReference>
<proteinExistence type="inferred from homology"/>
<dbReference type="Pfam" id="PF04355">
    <property type="entry name" value="BamE"/>
    <property type="match status" value="1"/>
</dbReference>
<evidence type="ECO:0000256" key="4">
    <source>
        <dbReference type="HAMAP-Rule" id="MF_00925"/>
    </source>
</evidence>
<comment type="subcellular location">
    <subcellularLocation>
        <location evidence="4">Cell outer membrane</location>
        <topology evidence="4">Lipid-anchor</topology>
    </subcellularLocation>
</comment>
<keyword evidence="8" id="KW-1185">Reference proteome</keyword>
<evidence type="ECO:0000256" key="3">
    <source>
        <dbReference type="ARBA" id="ARBA00023237"/>
    </source>
</evidence>
<dbReference type="PANTHER" id="PTHR37482">
    <property type="entry name" value="OUTER MEMBRANE PROTEIN ASSEMBLY FACTOR BAME"/>
    <property type="match status" value="1"/>
</dbReference>
<feature type="signal peptide" evidence="5">
    <location>
        <begin position="1"/>
        <end position="23"/>
    </location>
</feature>
<dbReference type="GO" id="GO:1990063">
    <property type="term" value="C:Bam protein complex"/>
    <property type="evidence" value="ECO:0007669"/>
    <property type="project" value="TreeGrafter"/>
</dbReference>
<keyword evidence="3 4" id="KW-0998">Cell outer membrane</keyword>
<dbReference type="GO" id="GO:0051205">
    <property type="term" value="P:protein insertion into membrane"/>
    <property type="evidence" value="ECO:0007669"/>
    <property type="project" value="UniProtKB-UniRule"/>
</dbReference>
<dbReference type="STRING" id="675511.GCA_000341735_01002"/>
<dbReference type="PANTHER" id="PTHR37482:SF1">
    <property type="entry name" value="OUTER MEMBRANE PROTEIN ASSEMBLY FACTOR BAME"/>
    <property type="match status" value="1"/>
</dbReference>
<evidence type="ECO:0000256" key="2">
    <source>
        <dbReference type="ARBA" id="ARBA00023136"/>
    </source>
</evidence>
<protein>
    <recommendedName>
        <fullName evidence="4">Outer membrane protein assembly factor BamE</fullName>
    </recommendedName>
</protein>
<evidence type="ECO:0000256" key="1">
    <source>
        <dbReference type="ARBA" id="ARBA00022729"/>
    </source>
</evidence>
<dbReference type="InterPro" id="IPR026592">
    <property type="entry name" value="BamE"/>
</dbReference>
<dbReference type="InterPro" id="IPR037873">
    <property type="entry name" value="BamE-like"/>
</dbReference>
<comment type="function">
    <text evidence="4">Part of the outer membrane protein assembly complex, which is involved in assembly and insertion of beta-barrel proteins into the outer membrane.</text>
</comment>
<organism evidence="7 8">
    <name type="scientific">Methylotuvimicrobium buryatense</name>
    <name type="common">Methylomicrobium buryatense</name>
    <dbReference type="NCBI Taxonomy" id="95641"/>
    <lineage>
        <taxon>Bacteria</taxon>
        <taxon>Pseudomonadati</taxon>
        <taxon>Pseudomonadota</taxon>
        <taxon>Gammaproteobacteria</taxon>
        <taxon>Methylococcales</taxon>
        <taxon>Methylococcaceae</taxon>
        <taxon>Methylotuvimicrobium</taxon>
    </lineage>
</organism>
<sequence length="176" mass="19931">MRKPLVFSCFLASLILASCTTIMENLPGVYTLDIQQGNMIDQETIDQLRPGMNKRQVLYIMGSPMLLDPFQQQRWDYIFSEQLGGGARLQKKVSLIFDEDQLIGVQGDFRPSSKPTERVSHETTLVLPKRKLDKTVWEKITGLFSSDETTSSSIEFKKPDVNVIDNDPLTSSSRVN</sequence>
<dbReference type="Proteomes" id="UP000305881">
    <property type="component" value="Chromosome"/>
</dbReference>
<evidence type="ECO:0000259" key="6">
    <source>
        <dbReference type="Pfam" id="PF04355"/>
    </source>
</evidence>
<dbReference type="HAMAP" id="MF_00925">
    <property type="entry name" value="OM_assembly_BamE"/>
    <property type="match status" value="1"/>
</dbReference>
<reference evidence="8" key="1">
    <citation type="journal article" date="2019" name="J. Bacteriol.">
        <title>A Mutagenic Screen Identifies a TonB-Dependent Receptor Required for the Lanthanide Metal Switch in the Type I Methanotroph 'Methylotuvimicrobium buryatense' 5GB1C.</title>
        <authorList>
            <person name="Groom J.D."/>
            <person name="Ford S.M."/>
            <person name="Pesesky M.W."/>
            <person name="Lidstrom M.E."/>
        </authorList>
    </citation>
    <scope>NUCLEOTIDE SEQUENCE [LARGE SCALE GENOMIC DNA]</scope>
    <source>
        <strain evidence="8">5GB1C</strain>
    </source>
</reference>
<dbReference type="KEGG" id="mbur:EQU24_10200"/>
<comment type="subunit">
    <text evidence="4">Part of the Bam complex.</text>
</comment>
<keyword evidence="4" id="KW-0564">Palmitate</keyword>
<dbReference type="Gene3D" id="3.30.1450.10">
    <property type="match status" value="1"/>
</dbReference>
<evidence type="ECO:0000313" key="7">
    <source>
        <dbReference type="EMBL" id="QCW82563.1"/>
    </source>
</evidence>